<dbReference type="PANTHER" id="PTHR40943">
    <property type="entry name" value="CYTOPLASMIC PROTEIN-RELATED"/>
    <property type="match status" value="1"/>
</dbReference>
<dbReference type="InterPro" id="IPR014710">
    <property type="entry name" value="RmlC-like_jellyroll"/>
</dbReference>
<dbReference type="Proteomes" id="UP000254978">
    <property type="component" value="Unassembled WGS sequence"/>
</dbReference>
<dbReference type="InterPro" id="IPR011051">
    <property type="entry name" value="RmlC_Cupin_sf"/>
</dbReference>
<name>A0A378TKB0_9MYCO</name>
<dbReference type="SUPFAM" id="SSF51182">
    <property type="entry name" value="RmlC-like cupins"/>
    <property type="match status" value="1"/>
</dbReference>
<reference evidence="2 3" key="1">
    <citation type="submission" date="2018-06" db="EMBL/GenBank/DDBJ databases">
        <authorList>
            <consortium name="Pathogen Informatics"/>
            <person name="Doyle S."/>
        </authorList>
    </citation>
    <scope>NUCLEOTIDE SEQUENCE [LARGE SCALE GENOMIC DNA]</scope>
    <source>
        <strain evidence="2 3">NCTC10821</strain>
    </source>
</reference>
<dbReference type="OrthoDB" id="9799053at2"/>
<dbReference type="Pfam" id="PF05899">
    <property type="entry name" value="Cupin_3"/>
    <property type="match status" value="1"/>
</dbReference>
<dbReference type="EMBL" id="UGQT01000001">
    <property type="protein sequence ID" value="STZ61231.1"/>
    <property type="molecule type" value="Genomic_DNA"/>
</dbReference>
<evidence type="ECO:0000313" key="2">
    <source>
        <dbReference type="EMBL" id="STZ61231.1"/>
    </source>
</evidence>
<dbReference type="InterPro" id="IPR008579">
    <property type="entry name" value="UGlyAH_Cupin_dom"/>
</dbReference>
<gene>
    <name evidence="2" type="ORF">NCTC10821_04780</name>
</gene>
<sequence>MTHADLTPILAGAAGADLEDWGPLAEATGHPMATSGVEVWVDGDSSAGIWECEPGPSRWALETNEVIFLVAGSMTVTPDGGPPSTVRTGDVAVFPRGWSGTWEIHETVRKVYSIF</sequence>
<dbReference type="CDD" id="cd02227">
    <property type="entry name" value="cupin_TM1112-like"/>
    <property type="match status" value="1"/>
</dbReference>
<feature type="domain" description="(S)-ureidoglycine aminohydrolase cupin" evidence="1">
    <location>
        <begin position="42"/>
        <end position="112"/>
    </location>
</feature>
<accession>A0A378TKB0</accession>
<dbReference type="AlphaFoldDB" id="A0A378TKB0"/>
<dbReference type="PANTHER" id="PTHR40943:SF1">
    <property type="entry name" value="CYTOPLASMIC PROTEIN"/>
    <property type="match status" value="1"/>
</dbReference>
<evidence type="ECO:0000313" key="3">
    <source>
        <dbReference type="Proteomes" id="UP000254978"/>
    </source>
</evidence>
<dbReference type="Gene3D" id="2.60.120.10">
    <property type="entry name" value="Jelly Rolls"/>
    <property type="match status" value="1"/>
</dbReference>
<organism evidence="2 3">
    <name type="scientific">Mycolicibacterium tokaiense</name>
    <dbReference type="NCBI Taxonomy" id="39695"/>
    <lineage>
        <taxon>Bacteria</taxon>
        <taxon>Bacillati</taxon>
        <taxon>Actinomycetota</taxon>
        <taxon>Actinomycetes</taxon>
        <taxon>Mycobacteriales</taxon>
        <taxon>Mycobacteriaceae</taxon>
        <taxon>Mycolicibacterium</taxon>
    </lineage>
</organism>
<protein>
    <submittedName>
        <fullName evidence="2">Protein of uncharacterized function (DUF861)</fullName>
    </submittedName>
</protein>
<proteinExistence type="predicted"/>
<evidence type="ECO:0000259" key="1">
    <source>
        <dbReference type="Pfam" id="PF05899"/>
    </source>
</evidence>
<keyword evidence="3" id="KW-1185">Reference proteome</keyword>
<dbReference type="RefSeq" id="WP_115280219.1">
    <property type="nucleotide sequence ID" value="NZ_AP022600.1"/>
</dbReference>